<dbReference type="InterPro" id="IPR036709">
    <property type="entry name" value="Autotransporte_beta_dom_sf"/>
</dbReference>
<dbReference type="AlphaFoldDB" id="A0A239D6Y6"/>
<protein>
    <submittedName>
        <fullName evidence="3">Uncharacterized conserved protein, contains a C-terminal beta-barrel porin domain</fullName>
    </submittedName>
</protein>
<dbReference type="PROSITE" id="PS51208">
    <property type="entry name" value="AUTOTRANSPORTER"/>
    <property type="match status" value="1"/>
</dbReference>
<gene>
    <name evidence="3" type="ORF">SAMN04488503_0142</name>
</gene>
<reference evidence="3 4" key="1">
    <citation type="submission" date="2017-06" db="EMBL/GenBank/DDBJ databases">
        <authorList>
            <person name="Kim H.J."/>
            <person name="Triplett B.A."/>
        </authorList>
    </citation>
    <scope>NUCLEOTIDE SEQUENCE [LARGE SCALE GENOMIC DNA]</scope>
    <source>
        <strain evidence="3 4">DSM 13116</strain>
    </source>
</reference>
<dbReference type="InterPro" id="IPR005546">
    <property type="entry name" value="Autotransporte_beta"/>
</dbReference>
<feature type="chain" id="PRO_5012602157" evidence="1">
    <location>
        <begin position="22"/>
        <end position="1137"/>
    </location>
</feature>
<proteinExistence type="predicted"/>
<organism evidence="3 4">
    <name type="scientific">Humidesulfovibrio mexicanus</name>
    <dbReference type="NCBI Taxonomy" id="147047"/>
    <lineage>
        <taxon>Bacteria</taxon>
        <taxon>Pseudomonadati</taxon>
        <taxon>Thermodesulfobacteriota</taxon>
        <taxon>Desulfovibrionia</taxon>
        <taxon>Desulfovibrionales</taxon>
        <taxon>Desulfovibrionaceae</taxon>
        <taxon>Humidesulfovibrio</taxon>
    </lineage>
</organism>
<dbReference type="OrthoDB" id="5368632at2"/>
<sequence length="1137" mass="116678">MLRKIIAPLLALLLCAAAAHAATPYNMGPFVLYVRSTGESFHEEEGTKTATGDFSAAELASIRGGMDYWVERLGSQFDSKLIVNLAKVANASGSAYSWSPDTGRADEDALLYIARGQYHAPLPAYGYHTGIVFEVDYTTTPTRLLLDDNSITSTMTHEMMHALGMGGTLHAADESAASWELTKWTINADSAWGSRLYDVNGVRAVTGTTVFDPARSAARSNGDFVMPNLNADPTQAMAAHPGQVSFFPTFHGDAVDALTGGKGMPVMAGLYGNYDLDEGNVLGHPALLGSIMSYSPIRNMLFTELELAVLKDMGYSITLSEFFGKSYFPTNLGGFLTTDTAMPAGRSGAYLAESAATVVNTLGFNGAASYATGLHVYRDRLDVTQAADINASGHGAGGIRVDGVGNTVTVPAGVTVAADGSYGTGVLVSYGRENVLNLDGRVSAAGDMGIGVHMGIGMDGVVSYFHKAGVNALTNADDRYFYNKMGSDLNGALVSELNISGTLSGNLAAVKIEDDSHVAAINLKRGASLDGDILSAWNPWKSTFIPGAASGYVTQLNVGVLDAALTPDPAFSMRYDDDITGPAGISLNVKGGVFAFNGEFKGLDATVDAGATLKGSGSYLLYGDGTDPRQAAAGQGALVNNGTVAPGNSIGTMNIDGDFTNNGDLRMEFNDAGQSDTITASGAFVHNGGTGATVTVTPEAGYYLGTVTIPFAGMFSGGAGSSLPTGIDALAAPSSPTLTMVLSAGPVYTVTTTRAAAAYSQFASSGNAAGVGKALDALSGQATGDMQNLLAALDFSAADGSGIAAALQQLSPQAFNSAAQASLDGNQMLTGSLLGAMLAAPAPAMAGRSSGQEQEPWTAFVMPYGGSQTSKTIGSTPGYSGSDVGLFGGVERSFDGGLTAGLHAAYSHRQVDTRLGLGSQTRTDGLHLGAQALLRPAAWGGGFVYGIGRVGIENSASERKVVAGGFRRTSRGEWVGLAGAASLGAGWGWTLGPLSIGPVAGLDYGWSWRPGFEERGGGAADLKLESAGTQTLRSALGMQTGIGADVGGGYGLEAGLSARWMRELLGGGHTSKASFVSNGSQSFEAMAPTTGRDSLALQGDLTLLRGGDFSCTAFAGTELFRTGYSSILGGVTLGWAF</sequence>
<keyword evidence="1" id="KW-0732">Signal</keyword>
<dbReference type="Proteomes" id="UP000198324">
    <property type="component" value="Unassembled WGS sequence"/>
</dbReference>
<dbReference type="SUPFAM" id="SSF103515">
    <property type="entry name" value="Autotransporter"/>
    <property type="match status" value="1"/>
</dbReference>
<dbReference type="RefSeq" id="WP_089275635.1">
    <property type="nucleotide sequence ID" value="NZ_FZOC01000012.1"/>
</dbReference>
<dbReference type="EMBL" id="FZOC01000012">
    <property type="protein sequence ID" value="SNS28135.1"/>
    <property type="molecule type" value="Genomic_DNA"/>
</dbReference>
<dbReference type="SMART" id="SM00869">
    <property type="entry name" value="Autotransporter"/>
    <property type="match status" value="1"/>
</dbReference>
<dbReference type="Gene3D" id="2.40.128.130">
    <property type="entry name" value="Autotransporter beta-domain"/>
    <property type="match status" value="1"/>
</dbReference>
<dbReference type="Pfam" id="PF03797">
    <property type="entry name" value="Autotransporter"/>
    <property type="match status" value="1"/>
</dbReference>
<feature type="signal peptide" evidence="1">
    <location>
        <begin position="1"/>
        <end position="21"/>
    </location>
</feature>
<dbReference type="SUPFAM" id="SSF55486">
    <property type="entry name" value="Metalloproteases ('zincins'), catalytic domain"/>
    <property type="match status" value="1"/>
</dbReference>
<keyword evidence="4" id="KW-1185">Reference proteome</keyword>
<evidence type="ECO:0000256" key="1">
    <source>
        <dbReference type="SAM" id="SignalP"/>
    </source>
</evidence>
<evidence type="ECO:0000313" key="3">
    <source>
        <dbReference type="EMBL" id="SNS28135.1"/>
    </source>
</evidence>
<name>A0A239D6Y6_9BACT</name>
<accession>A0A239D6Y6</accession>
<feature type="domain" description="Autotransporter" evidence="2">
    <location>
        <begin position="852"/>
        <end position="1137"/>
    </location>
</feature>
<evidence type="ECO:0000313" key="4">
    <source>
        <dbReference type="Proteomes" id="UP000198324"/>
    </source>
</evidence>
<evidence type="ECO:0000259" key="2">
    <source>
        <dbReference type="PROSITE" id="PS51208"/>
    </source>
</evidence>